<name>A0A1M6GAQ6_9FIRM</name>
<keyword evidence="2" id="KW-1185">Reference proteome</keyword>
<gene>
    <name evidence="1" type="ORF">SAMN05444373_102236</name>
</gene>
<dbReference type="Proteomes" id="UP000324781">
    <property type="component" value="Unassembled WGS sequence"/>
</dbReference>
<proteinExistence type="predicted"/>
<sequence length="33" mass="4106">MIPFVFDSFDWVYIYQYKLASWIKELWNETGKS</sequence>
<dbReference type="AlphaFoldDB" id="A0A1M6GAQ6"/>
<evidence type="ECO:0000313" key="1">
    <source>
        <dbReference type="EMBL" id="SHJ07035.1"/>
    </source>
</evidence>
<evidence type="ECO:0000313" key="2">
    <source>
        <dbReference type="Proteomes" id="UP000324781"/>
    </source>
</evidence>
<organism evidence="1 2">
    <name type="scientific">Thermoclostridium caenicola</name>
    <dbReference type="NCBI Taxonomy" id="659425"/>
    <lineage>
        <taxon>Bacteria</taxon>
        <taxon>Bacillati</taxon>
        <taxon>Bacillota</taxon>
        <taxon>Clostridia</taxon>
        <taxon>Eubacteriales</taxon>
        <taxon>Oscillospiraceae</taxon>
        <taxon>Thermoclostridium</taxon>
    </lineage>
</organism>
<protein>
    <submittedName>
        <fullName evidence="1">Uncharacterized protein</fullName>
    </submittedName>
</protein>
<accession>A0A1M6GAQ6</accession>
<reference evidence="1 2" key="1">
    <citation type="submission" date="2016-11" db="EMBL/GenBank/DDBJ databases">
        <authorList>
            <person name="Varghese N."/>
            <person name="Submissions S."/>
        </authorList>
    </citation>
    <scope>NUCLEOTIDE SEQUENCE [LARGE SCALE GENOMIC DNA]</scope>
    <source>
        <strain evidence="1 2">DSM 19027</strain>
    </source>
</reference>
<dbReference type="EMBL" id="FQZP01000022">
    <property type="protein sequence ID" value="SHJ07035.1"/>
    <property type="molecule type" value="Genomic_DNA"/>
</dbReference>